<protein>
    <submittedName>
        <fullName evidence="1">EF-P 5-aminopentanol modification-associated protein YfmF</fullName>
    </submittedName>
</protein>
<proteinExistence type="predicted"/>
<sequence>MDKNKSDNLKIVTYDTDKFKNTKLSIYFNLKSDAKNFAKMAMLSELLGNATQKYSSETEVSRQLSRMFGASFGVTVLRYGDIHTLRINISFPNDKYLPDNQHVGTAIIGFLDEVINHPLTDNNRFEETFFELHKANLLNYFNSIIEDRDYYANIQLQKLMFPNDINHGSFLYGTTDQLSSLDSVAVYEFYQWLLVNANVMAFVGGHVESDFVDELRQILPDSNHKFERLDPFVKLPESSQVLRDEKSLDIEQTVLTMGYELPVYSGDPLYFPAVIFNQLLGGSPQSVLFTDVREKQSLAYDISSSYNSLNGSLTVSAGILPQNQALVEKLVAESIDKIAGGNIDNAVVDGIKQSLIDQRKSSADSLGSQLGKLFIKEIVNEDTDDAKYIDGVNAVRTEALIELANKLKLRAVYSLKGNGERDEDN</sequence>
<evidence type="ECO:0000313" key="2">
    <source>
        <dbReference type="Proteomes" id="UP001149860"/>
    </source>
</evidence>
<gene>
    <name evidence="1" type="primary">yfmF</name>
    <name evidence="1" type="ORF">O0236_006190</name>
</gene>
<evidence type="ECO:0000313" key="1">
    <source>
        <dbReference type="EMBL" id="XFD39022.1"/>
    </source>
</evidence>
<name>A0ACD5DCM6_9LACO</name>
<keyword evidence="2" id="KW-1185">Reference proteome</keyword>
<organism evidence="1 2">
    <name type="scientific">Lentilactobacillus terminaliae</name>
    <dbReference type="NCBI Taxonomy" id="3003483"/>
    <lineage>
        <taxon>Bacteria</taxon>
        <taxon>Bacillati</taxon>
        <taxon>Bacillota</taxon>
        <taxon>Bacilli</taxon>
        <taxon>Lactobacillales</taxon>
        <taxon>Lactobacillaceae</taxon>
        <taxon>Lentilactobacillus</taxon>
    </lineage>
</organism>
<reference evidence="1" key="1">
    <citation type="submission" date="2024-08" db="EMBL/GenBank/DDBJ databases">
        <title>Lentilactobacillus sp. nov., isolated from tree bark.</title>
        <authorList>
            <person name="Phuengjayaem S."/>
            <person name="Tanasupawat S."/>
        </authorList>
    </citation>
    <scope>NUCLEOTIDE SEQUENCE</scope>
    <source>
        <strain evidence="1">SPB1-3</strain>
    </source>
</reference>
<accession>A0ACD5DCM6</accession>
<dbReference type="Proteomes" id="UP001149860">
    <property type="component" value="Chromosome"/>
</dbReference>
<dbReference type="EMBL" id="CP168151">
    <property type="protein sequence ID" value="XFD39022.1"/>
    <property type="molecule type" value="Genomic_DNA"/>
</dbReference>